<name>A0AAU8LU64_9BACT</name>
<dbReference type="EMBL" id="CP159373">
    <property type="protein sequence ID" value="XCN72800.1"/>
    <property type="molecule type" value="Genomic_DNA"/>
</dbReference>
<sequence length="40" mass="4695">MELFIVLVNTVVILSLAIYIYLLCRKKDNQDESPDPQRDE</sequence>
<protein>
    <submittedName>
        <fullName evidence="2">Uncharacterized protein</fullName>
    </submittedName>
</protein>
<gene>
    <name evidence="2" type="ORF">Q3M24_21330</name>
</gene>
<organism evidence="2">
    <name type="scientific">Candidatus Electrothrix aestuarii</name>
    <dbReference type="NCBI Taxonomy" id="3062594"/>
    <lineage>
        <taxon>Bacteria</taxon>
        <taxon>Pseudomonadati</taxon>
        <taxon>Thermodesulfobacteriota</taxon>
        <taxon>Desulfobulbia</taxon>
        <taxon>Desulfobulbales</taxon>
        <taxon>Desulfobulbaceae</taxon>
        <taxon>Candidatus Electrothrix</taxon>
    </lineage>
</organism>
<keyword evidence="1" id="KW-0472">Membrane</keyword>
<keyword evidence="1" id="KW-1133">Transmembrane helix</keyword>
<reference evidence="2" key="1">
    <citation type="journal article" date="2024" name="Syst. Appl. Microbiol.">
        <title>First single-strain enrichments of Electrothrix cable bacteria, description of E. aestuarii sp. nov. and E. rattekaaiensis sp. nov., and proposal of a cable bacteria taxonomy following the rules of the SeqCode.</title>
        <authorList>
            <person name="Plum-Jensen L.E."/>
            <person name="Schramm A."/>
            <person name="Marshall I.P.G."/>
        </authorList>
    </citation>
    <scope>NUCLEOTIDE SEQUENCE</scope>
    <source>
        <strain evidence="2">Rat1</strain>
    </source>
</reference>
<evidence type="ECO:0000256" key="1">
    <source>
        <dbReference type="SAM" id="Phobius"/>
    </source>
</evidence>
<dbReference type="KEGG" id="eaj:Q3M24_21330"/>
<reference evidence="2" key="2">
    <citation type="submission" date="2024-06" db="EMBL/GenBank/DDBJ databases">
        <authorList>
            <person name="Plum-Jensen L.E."/>
            <person name="Schramm A."/>
            <person name="Marshall I.P.G."/>
        </authorList>
    </citation>
    <scope>NUCLEOTIDE SEQUENCE</scope>
    <source>
        <strain evidence="2">Rat1</strain>
    </source>
</reference>
<keyword evidence="1" id="KW-0812">Transmembrane</keyword>
<evidence type="ECO:0000313" key="2">
    <source>
        <dbReference type="EMBL" id="XCN72800.1"/>
    </source>
</evidence>
<feature type="transmembrane region" description="Helical" evidence="1">
    <location>
        <begin position="6"/>
        <end position="24"/>
    </location>
</feature>
<proteinExistence type="predicted"/>
<accession>A0AAU8LU64</accession>
<dbReference type="AlphaFoldDB" id="A0AAU8LU64"/>